<evidence type="ECO:0000256" key="1">
    <source>
        <dbReference type="ARBA" id="ARBA00001946"/>
    </source>
</evidence>
<dbReference type="Gene3D" id="3.30.70.270">
    <property type="match status" value="1"/>
</dbReference>
<dbReference type="SMART" id="SM00052">
    <property type="entry name" value="EAL"/>
    <property type="match status" value="1"/>
</dbReference>
<dbReference type="CDD" id="cd01949">
    <property type="entry name" value="GGDEF"/>
    <property type="match status" value="1"/>
</dbReference>
<dbReference type="AlphaFoldDB" id="A0A370DYK9"/>
<comment type="cofactor">
    <cofactor evidence="1">
        <name>Mg(2+)</name>
        <dbReference type="ChEBI" id="CHEBI:18420"/>
    </cofactor>
</comment>
<dbReference type="InterPro" id="IPR050706">
    <property type="entry name" value="Cyclic-di-GMP_PDE-like"/>
</dbReference>
<dbReference type="InterPro" id="IPR029787">
    <property type="entry name" value="Nucleotide_cyclase"/>
</dbReference>
<dbReference type="Pfam" id="PF00990">
    <property type="entry name" value="GGDEF"/>
    <property type="match status" value="1"/>
</dbReference>
<dbReference type="SUPFAM" id="SSF55073">
    <property type="entry name" value="Nucleotide cyclase"/>
    <property type="match status" value="1"/>
</dbReference>
<evidence type="ECO:0000313" key="4">
    <source>
        <dbReference type="EMBL" id="RDH90880.1"/>
    </source>
</evidence>
<evidence type="ECO:0000259" key="2">
    <source>
        <dbReference type="PROSITE" id="PS50883"/>
    </source>
</evidence>
<dbReference type="EMBL" id="QFXD01000147">
    <property type="protein sequence ID" value="RDH90880.1"/>
    <property type="molecule type" value="Genomic_DNA"/>
</dbReference>
<dbReference type="NCBIfam" id="TIGR00254">
    <property type="entry name" value="GGDEF"/>
    <property type="match status" value="1"/>
</dbReference>
<dbReference type="InterPro" id="IPR000160">
    <property type="entry name" value="GGDEF_dom"/>
</dbReference>
<evidence type="ECO:0000313" key="5">
    <source>
        <dbReference type="Proteomes" id="UP000255508"/>
    </source>
</evidence>
<protein>
    <submittedName>
        <fullName evidence="4">Signaling protein</fullName>
    </submittedName>
</protein>
<comment type="caution">
    <text evidence="4">The sequence shown here is derived from an EMBL/GenBank/DDBJ whole genome shotgun (WGS) entry which is preliminary data.</text>
</comment>
<proteinExistence type="predicted"/>
<evidence type="ECO:0000259" key="3">
    <source>
        <dbReference type="PROSITE" id="PS50887"/>
    </source>
</evidence>
<sequence length="431" mass="48209">MNCSEASLQPTTNSPSRPATTLYNRREFERRLEQALDNAQREHRQHVCIYMDLDQFKIVNDTCGHAAGDELLRELAVILEPKLRSSDILARLGGDEFGILLDGCSLNKGMEIAHTFQQTVEGFQFFWEGKRFQVNASVGVVCIDQESAGADTILSDADMACYAAKDLGRGRVHLYEKSDKELAQRRIEYHWVSQLRGALDEDRFLIYKQDIVPFNTSTKEVRRAEILLRLQGEGGEIILPGQFLPAAERYGLMITIDRWVIERSLRWLIESRETGLLLNVNLSGVSLGEETTLAATRKMFIDYPVNPGVICFEVTETAAIANMSTASRFIEEMRGMGCSFALDDFGSGLSSFAYLKHLPVDFLKIDGDFVKDVLDDPVDRAVVEAVITLSRSLGIRTIAEHVESAAIKEEMIKLGVDYGQGFALARPVPLD</sequence>
<dbReference type="PROSITE" id="PS50883">
    <property type="entry name" value="EAL"/>
    <property type="match status" value="1"/>
</dbReference>
<dbReference type="FunFam" id="3.30.70.270:FF:000001">
    <property type="entry name" value="Diguanylate cyclase domain protein"/>
    <property type="match status" value="1"/>
</dbReference>
<dbReference type="InterPro" id="IPR035919">
    <property type="entry name" value="EAL_sf"/>
</dbReference>
<feature type="domain" description="EAL" evidence="2">
    <location>
        <begin position="188"/>
        <end position="431"/>
    </location>
</feature>
<organism evidence="4 5">
    <name type="scientific">endosymbiont of Lamellibrachia luymesi</name>
    <dbReference type="NCBI Taxonomy" id="2200907"/>
    <lineage>
        <taxon>Bacteria</taxon>
        <taxon>Pseudomonadati</taxon>
        <taxon>Pseudomonadota</taxon>
        <taxon>Gammaproteobacteria</taxon>
        <taxon>sulfur-oxidizing symbionts</taxon>
    </lineage>
</organism>
<reference evidence="4 5" key="1">
    <citation type="journal article" date="2018" name="ISME J.">
        <title>Endosymbiont genomes yield clues of tubeworm success.</title>
        <authorList>
            <person name="Li Y."/>
            <person name="Liles M.R."/>
            <person name="Halanych K.M."/>
        </authorList>
    </citation>
    <scope>NUCLEOTIDE SEQUENCE [LARGE SCALE GENOMIC DNA]</scope>
    <source>
        <strain evidence="4">A1422</strain>
    </source>
</reference>
<feature type="domain" description="GGDEF" evidence="3">
    <location>
        <begin position="44"/>
        <end position="177"/>
    </location>
</feature>
<dbReference type="Gene3D" id="3.20.20.450">
    <property type="entry name" value="EAL domain"/>
    <property type="match status" value="1"/>
</dbReference>
<dbReference type="PANTHER" id="PTHR33121:SF23">
    <property type="entry name" value="CYCLIC DI-GMP PHOSPHODIESTERASE PDEB"/>
    <property type="match status" value="1"/>
</dbReference>
<dbReference type="GO" id="GO:0071111">
    <property type="term" value="F:cyclic-guanylate-specific phosphodiesterase activity"/>
    <property type="evidence" value="ECO:0007669"/>
    <property type="project" value="InterPro"/>
</dbReference>
<dbReference type="PANTHER" id="PTHR33121">
    <property type="entry name" value="CYCLIC DI-GMP PHOSPHODIESTERASE PDEF"/>
    <property type="match status" value="1"/>
</dbReference>
<dbReference type="SMART" id="SM00267">
    <property type="entry name" value="GGDEF"/>
    <property type="match status" value="1"/>
</dbReference>
<dbReference type="SUPFAM" id="SSF141868">
    <property type="entry name" value="EAL domain-like"/>
    <property type="match status" value="1"/>
</dbReference>
<accession>A0A370DYK9</accession>
<dbReference type="InterPro" id="IPR043128">
    <property type="entry name" value="Rev_trsase/Diguanyl_cyclase"/>
</dbReference>
<dbReference type="InterPro" id="IPR001633">
    <property type="entry name" value="EAL_dom"/>
</dbReference>
<gene>
    <name evidence="4" type="ORF">DIZ79_07935</name>
</gene>
<dbReference type="PROSITE" id="PS50887">
    <property type="entry name" value="GGDEF"/>
    <property type="match status" value="1"/>
</dbReference>
<dbReference type="CDD" id="cd01948">
    <property type="entry name" value="EAL"/>
    <property type="match status" value="1"/>
</dbReference>
<dbReference type="Proteomes" id="UP000255508">
    <property type="component" value="Unassembled WGS sequence"/>
</dbReference>
<dbReference type="Pfam" id="PF00563">
    <property type="entry name" value="EAL"/>
    <property type="match status" value="1"/>
</dbReference>
<name>A0A370DYK9_9GAMM</name>